<keyword evidence="5" id="KW-1185">Reference proteome</keyword>
<organism evidence="5">
    <name type="scientific">Salpingoeca rosetta (strain ATCC 50818 / BSB-021)</name>
    <dbReference type="NCBI Taxonomy" id="946362"/>
    <lineage>
        <taxon>Eukaryota</taxon>
        <taxon>Choanoflagellata</taxon>
        <taxon>Craspedida</taxon>
        <taxon>Salpingoecidae</taxon>
        <taxon>Salpingoeca</taxon>
    </lineage>
</organism>
<dbReference type="Pfam" id="PF03097">
    <property type="entry name" value="BRO1"/>
    <property type="match status" value="1"/>
</dbReference>
<dbReference type="EMBL" id="GL832955">
    <property type="protein sequence ID" value="EGD72559.1"/>
    <property type="molecule type" value="Genomic_DNA"/>
</dbReference>
<protein>
    <recommendedName>
        <fullName evidence="3">BRO1 domain-containing protein</fullName>
    </recommendedName>
</protein>
<feature type="region of interest" description="Disordered" evidence="2">
    <location>
        <begin position="721"/>
        <end position="896"/>
    </location>
</feature>
<dbReference type="GO" id="GO:0043328">
    <property type="term" value="P:protein transport to vacuole involved in ubiquitin-dependent protein catabolic process via the multivesicular body sorting pathway"/>
    <property type="evidence" value="ECO:0007669"/>
    <property type="project" value="TreeGrafter"/>
</dbReference>
<dbReference type="KEGG" id="sre:PTSG_00583"/>
<dbReference type="Gene3D" id="1.20.120.560">
    <property type="entry name" value="alix/aip1 in complex with the ypdl late domain"/>
    <property type="match status" value="1"/>
</dbReference>
<dbReference type="InterPro" id="IPR004328">
    <property type="entry name" value="BRO1_dom"/>
</dbReference>
<accession>F2TWW3</accession>
<name>F2TWW3_SALR5</name>
<feature type="domain" description="BRO1" evidence="3">
    <location>
        <begin position="8"/>
        <end position="406"/>
    </location>
</feature>
<dbReference type="GeneID" id="16067466"/>
<dbReference type="GO" id="GO:0005768">
    <property type="term" value="C:endosome"/>
    <property type="evidence" value="ECO:0007669"/>
    <property type="project" value="TreeGrafter"/>
</dbReference>
<evidence type="ECO:0000313" key="4">
    <source>
        <dbReference type="EMBL" id="EGD72559.1"/>
    </source>
</evidence>
<feature type="coiled-coil region" evidence="1">
    <location>
        <begin position="566"/>
        <end position="593"/>
    </location>
</feature>
<dbReference type="SMART" id="SM01041">
    <property type="entry name" value="BRO1"/>
    <property type="match status" value="1"/>
</dbReference>
<feature type="coiled-coil region" evidence="1">
    <location>
        <begin position="459"/>
        <end position="520"/>
    </location>
</feature>
<dbReference type="InterPro" id="IPR038499">
    <property type="entry name" value="BRO1_sf"/>
</dbReference>
<dbReference type="STRING" id="946362.F2TWW3"/>
<dbReference type="OrthoDB" id="2141925at2759"/>
<dbReference type="RefSeq" id="XP_004999128.1">
    <property type="nucleotide sequence ID" value="XM_004999071.1"/>
</dbReference>
<reference evidence="4" key="1">
    <citation type="submission" date="2009-08" db="EMBL/GenBank/DDBJ databases">
        <title>Annotation of Salpingoeca rosetta.</title>
        <authorList>
            <consortium name="The Broad Institute Genome Sequencing Platform"/>
            <person name="Russ C."/>
            <person name="Cuomo C."/>
            <person name="Burger G."/>
            <person name="Gray M.W."/>
            <person name="Holland P.W.H."/>
            <person name="King N."/>
            <person name="Lang F.B.F."/>
            <person name="Roger A.J."/>
            <person name="Ruiz-Trillo I."/>
            <person name="Young S.K."/>
            <person name="Zeng Q."/>
            <person name="Gargeya S."/>
            <person name="Alvarado L."/>
            <person name="Berlin A."/>
            <person name="Chapman S.B."/>
            <person name="Chen Z."/>
            <person name="Freedman E."/>
            <person name="Gellesch M."/>
            <person name="Goldberg J."/>
            <person name="Griggs A."/>
            <person name="Gujja S."/>
            <person name="Heilman E."/>
            <person name="Heiman D."/>
            <person name="Howarth C."/>
            <person name="Mehta T."/>
            <person name="Neiman D."/>
            <person name="Pearson M."/>
            <person name="Roberts A."/>
            <person name="Saif S."/>
            <person name="Shea T."/>
            <person name="Shenoy N."/>
            <person name="Sisk P."/>
            <person name="Stolte C."/>
            <person name="Sykes S."/>
            <person name="White J."/>
            <person name="Yandava C."/>
            <person name="Haas B."/>
            <person name="Nusbaum C."/>
            <person name="Birren B."/>
        </authorList>
    </citation>
    <scope>NUCLEOTIDE SEQUENCE [LARGE SCALE GENOMIC DNA]</scope>
    <source>
        <strain evidence="4">ATCC 50818</strain>
    </source>
</reference>
<dbReference type="eggNOG" id="KOG2220">
    <property type="taxonomic scope" value="Eukaryota"/>
</dbReference>
<feature type="compositionally biased region" description="Pro residues" evidence="2">
    <location>
        <begin position="772"/>
        <end position="786"/>
    </location>
</feature>
<evidence type="ECO:0000256" key="2">
    <source>
        <dbReference type="SAM" id="MobiDB-lite"/>
    </source>
</evidence>
<gene>
    <name evidence="4" type="ORF">PTSG_00583</name>
</gene>
<feature type="coiled-coil region" evidence="1">
    <location>
        <begin position="617"/>
        <end position="644"/>
    </location>
</feature>
<dbReference type="PANTHER" id="PTHR23030:SF39">
    <property type="entry name" value="PROGRAMMED CELL DEATH 6-INTERACTING PROTEIN"/>
    <property type="match status" value="1"/>
</dbReference>
<dbReference type="Pfam" id="PF13949">
    <property type="entry name" value="ALIX_LYPXL_bnd"/>
    <property type="match status" value="1"/>
</dbReference>
<sequence>MPVHGSMAFVSVNPKKAQHVSFVEPLAKFVSREYQQDPATLKEPVKELSELRDSCIVKAPEKHDSGLKAVMKYYGRLTALTRRFPFKTSEPWDGILPSPIVLKFSWEDSQASSVFGGKKIVALEDINFEMINVLYNMGAVHSQIGAMANISSDAGLKHASVNFQSAAVCFKNVAAQVHKYYTKPPSSDLQPMFLNALSFLMLAQSQEMYWRKCVVERKSNGTIAKLAKQTSSFYADAYRNLVASGVADKTWLAATQAKTAYYEADAQYRIAMADKAEEEMGSAIARLRIAEAKLAEAAHQAAGTDFNTSHLQQTVSSLIKEYEKENGMIYMKVVPAASALPPLDQHATVSADRELPDFTAKEYMGDDPFAAIMPLSVHQGAQRYAEKRDEFIREQIEAINKSTNECVEGLTEMQLPGALQAVQNPTDIPQALVAHCEEIRAAGGTAPLNDLIAALPEKSKMCREMLDETRERLEQEEKADTELRQKYGSRWSREPSAKLNANMRKEIDKYTRIIDNATQSDQTVVHRFHEIEPAIQFMAGPIEEVKAALPTSSGDASGPAAPMEELTQLLTRLDELRDLRDAMSAKFEQLKETDDITHLLLEKGSSTDEATLFDEQLKHYTNAVEEAQQLVQETTDVMARTREANDRFRASKSAGGAEREAMLNDLAAKYEAWKTLSRDLQEGSKFYEQLIGLLSKQQAKCTDFCVARDFEKQDLQSSITRDIASVPSEDYSTPPGSSSSAPTATATSTATPQPQPSSSYPSVPQPRTQQAPPQPAYGYQPPPQQYVPPSANQSYQGYASAPSSSSSSSYMPPYQQPPQQQHGGYMQPPPQGGYQPPYGQQPQMPPYQGAPPPMQQQQHPPYGQPPQAAYGQPPYNPQAGPYGNTSQYGAYPGHYR</sequence>
<keyword evidence="1" id="KW-0175">Coiled coil</keyword>
<feature type="compositionally biased region" description="Low complexity" evidence="2">
    <location>
        <begin position="787"/>
        <end position="842"/>
    </location>
</feature>
<dbReference type="PROSITE" id="PS51180">
    <property type="entry name" value="BRO1"/>
    <property type="match status" value="1"/>
</dbReference>
<proteinExistence type="predicted"/>
<dbReference type="Proteomes" id="UP000007799">
    <property type="component" value="Unassembled WGS sequence"/>
</dbReference>
<evidence type="ECO:0000313" key="5">
    <source>
        <dbReference type="Proteomes" id="UP000007799"/>
    </source>
</evidence>
<dbReference type="FunCoup" id="F2TWW3">
    <property type="interactions" value="1623"/>
</dbReference>
<feature type="compositionally biased region" description="Low complexity" evidence="2">
    <location>
        <begin position="855"/>
        <end position="873"/>
    </location>
</feature>
<dbReference type="Gene3D" id="1.20.140.50">
    <property type="entry name" value="alix/aip1 like domains"/>
    <property type="match status" value="1"/>
</dbReference>
<dbReference type="OMA" id="VSHAEEM"/>
<evidence type="ECO:0000256" key="1">
    <source>
        <dbReference type="SAM" id="Coils"/>
    </source>
</evidence>
<evidence type="ECO:0000259" key="3">
    <source>
        <dbReference type="PROSITE" id="PS51180"/>
    </source>
</evidence>
<dbReference type="InParanoid" id="F2TWW3"/>
<feature type="compositionally biased region" description="Low complexity" evidence="2">
    <location>
        <begin position="732"/>
        <end position="771"/>
    </location>
</feature>
<dbReference type="InterPro" id="IPR025304">
    <property type="entry name" value="ALIX_V_dom"/>
</dbReference>
<dbReference type="AlphaFoldDB" id="F2TWW3"/>
<dbReference type="PANTHER" id="PTHR23030">
    <property type="entry name" value="PCD6 INTERACTING PROTEIN-RELATED"/>
    <property type="match status" value="1"/>
</dbReference>
<dbReference type="Gene3D" id="1.25.40.280">
    <property type="entry name" value="alix/aip1 like domains"/>
    <property type="match status" value="1"/>
</dbReference>
<feature type="compositionally biased region" description="Pro residues" evidence="2">
    <location>
        <begin position="843"/>
        <end position="854"/>
    </location>
</feature>